<dbReference type="KEGG" id="bbig:BBBOND_0102540"/>
<evidence type="ECO:0000313" key="1">
    <source>
        <dbReference type="EMBL" id="CDR93925.1"/>
    </source>
</evidence>
<dbReference type="GeneID" id="24562466"/>
<sequence length="256" mass="29905">MESDRQDNNTPPLDNTVLLEANVPVVYPDMPIFNVLTQTQKILLLILVRLQIMNPRWASYSENFLVHYRNLTSSGPSVRRKPYARAFRDLHEMYRRLDPIIMTAARKMSPRDMQWISEIVAESYRLLDILRIGEEPTFVPMQLTAIIDGLSVNPPRHMFHHLRGCMHDMAYFNVRRGSIEGMIRFRNARNEICWSRVHELIRDGSLSFVPAIYYTRLNSPLQFRNGSLRASIGNNCPPLHCKFHQLYYTFPPSNTL</sequence>
<dbReference type="AlphaFoldDB" id="A0A061D873"/>
<gene>
    <name evidence="1" type="ORF">BBBOND_0102540</name>
</gene>
<evidence type="ECO:0000313" key="2">
    <source>
        <dbReference type="Proteomes" id="UP000033188"/>
    </source>
</evidence>
<name>A0A061D873_BABBI</name>
<accession>A0A061D873</accession>
<dbReference type="VEuPathDB" id="PiroplasmaDB:BBBOND_0102540"/>
<reference evidence="2" key="1">
    <citation type="journal article" date="2014" name="Nucleic Acids Res.">
        <title>The evolutionary dynamics of variant antigen genes in Babesia reveal a history of genomic innovation underlying host-parasite interaction.</title>
        <authorList>
            <person name="Jackson A.P."/>
            <person name="Otto T.D."/>
            <person name="Darby A."/>
            <person name="Ramaprasad A."/>
            <person name="Xia D."/>
            <person name="Echaide I.E."/>
            <person name="Farber M."/>
            <person name="Gahlot S."/>
            <person name="Gamble J."/>
            <person name="Gupta D."/>
            <person name="Gupta Y."/>
            <person name="Jackson L."/>
            <person name="Malandrin L."/>
            <person name="Malas T.B."/>
            <person name="Moussa E."/>
            <person name="Nair M."/>
            <person name="Reid A.J."/>
            <person name="Sanders M."/>
            <person name="Sharma J."/>
            <person name="Tracey A."/>
            <person name="Quail M.A."/>
            <person name="Weir W."/>
            <person name="Wastling J.M."/>
            <person name="Hall N."/>
            <person name="Willadsen P."/>
            <person name="Lingelbach K."/>
            <person name="Shiels B."/>
            <person name="Tait A."/>
            <person name="Berriman M."/>
            <person name="Allred D.R."/>
            <person name="Pain A."/>
        </authorList>
    </citation>
    <scope>NUCLEOTIDE SEQUENCE [LARGE SCALE GENOMIC DNA]</scope>
    <source>
        <strain evidence="2">Bond</strain>
    </source>
</reference>
<proteinExistence type="predicted"/>
<keyword evidence="2" id="KW-1185">Reference proteome</keyword>
<organism evidence="1 2">
    <name type="scientific">Babesia bigemina</name>
    <dbReference type="NCBI Taxonomy" id="5866"/>
    <lineage>
        <taxon>Eukaryota</taxon>
        <taxon>Sar</taxon>
        <taxon>Alveolata</taxon>
        <taxon>Apicomplexa</taxon>
        <taxon>Aconoidasida</taxon>
        <taxon>Piroplasmida</taxon>
        <taxon>Babesiidae</taxon>
        <taxon>Babesia</taxon>
    </lineage>
</organism>
<dbReference type="Proteomes" id="UP000033188">
    <property type="component" value="Chromosome 1"/>
</dbReference>
<dbReference type="RefSeq" id="XP_012766111.1">
    <property type="nucleotide sequence ID" value="XM_012910657.1"/>
</dbReference>
<protein>
    <submittedName>
        <fullName evidence="1">Uncharacterized protein</fullName>
    </submittedName>
</protein>
<dbReference type="EMBL" id="LK391707">
    <property type="protein sequence ID" value="CDR93925.1"/>
    <property type="molecule type" value="Genomic_DNA"/>
</dbReference>